<feature type="compositionally biased region" description="Low complexity" evidence="1">
    <location>
        <begin position="121"/>
        <end position="130"/>
    </location>
</feature>
<sequence length="519" mass="58374">MCFVEFIGYVCGHRSQPVLRPCPLTTNHASNPVCPNPAERPQLLDANCPACARILHGRWVEIVTIEHQYMHERGACGCGVQFPADKFPPLMTTASQSSPIMAMTPSVSQESSGESVRPNTSSSSSSAVSSTEHHQHRRSGDSTPNNNSDAQHQMDHKNQKKNGKYKQSGQYTTTQQRRQKKKKADKRQQHQNRSKGSRGRQNDETTTEPDRNSEQNSTLADHDKPPALSWNPSVLNGIDESIPSHELPRWQHRIQSQYGAEWLAEHQALHASGQCKCPVQFQSYKPMCALTEDDVAAAEAEHGDPFATNWRNGTNKKPTPKQKKQKKMFNDIVQPRNIPEYSDLLVWQMNHGVPKSQQVHERRTMKFCGFANLAQAEHWWYNRREPQSEQQQNEQIYAYSGSYSIAGPKPQRTYPIMAYSSPQTQAAHEEIKARTPSRKAKAYRGLDATAPPFVSMSEADNKNQTTKYTQDHGLPLAGLPIGVGPEGLDEYSHSAEWEMCNSARPKRIRTQSCPPSANQ</sequence>
<dbReference type="InParanoid" id="W3XP43"/>
<dbReference type="GeneID" id="19266118"/>
<keyword evidence="3" id="KW-1185">Reference proteome</keyword>
<feature type="region of interest" description="Disordered" evidence="1">
    <location>
        <begin position="305"/>
        <end position="327"/>
    </location>
</feature>
<feature type="compositionally biased region" description="Basic and acidic residues" evidence="1">
    <location>
        <begin position="200"/>
        <end position="213"/>
    </location>
</feature>
<dbReference type="HOGENOM" id="CLU_524872_0_0_1"/>
<evidence type="ECO:0000256" key="1">
    <source>
        <dbReference type="SAM" id="MobiDB-lite"/>
    </source>
</evidence>
<organism evidence="2 3">
    <name type="scientific">Pestalotiopsis fici (strain W106-1 / CGMCC3.15140)</name>
    <dbReference type="NCBI Taxonomy" id="1229662"/>
    <lineage>
        <taxon>Eukaryota</taxon>
        <taxon>Fungi</taxon>
        <taxon>Dikarya</taxon>
        <taxon>Ascomycota</taxon>
        <taxon>Pezizomycotina</taxon>
        <taxon>Sordariomycetes</taxon>
        <taxon>Xylariomycetidae</taxon>
        <taxon>Amphisphaeriales</taxon>
        <taxon>Sporocadaceae</taxon>
        <taxon>Pestalotiopsis</taxon>
    </lineage>
</organism>
<dbReference type="AlphaFoldDB" id="W3XP43"/>
<reference evidence="3" key="1">
    <citation type="journal article" date="2015" name="BMC Genomics">
        <title>Genomic and transcriptomic analysis of the endophytic fungus Pestalotiopsis fici reveals its lifestyle and high potential for synthesis of natural products.</title>
        <authorList>
            <person name="Wang X."/>
            <person name="Zhang X."/>
            <person name="Liu L."/>
            <person name="Xiang M."/>
            <person name="Wang W."/>
            <person name="Sun X."/>
            <person name="Che Y."/>
            <person name="Guo L."/>
            <person name="Liu G."/>
            <person name="Guo L."/>
            <person name="Wang C."/>
            <person name="Yin W.B."/>
            <person name="Stadler M."/>
            <person name="Zhang X."/>
            <person name="Liu X."/>
        </authorList>
    </citation>
    <scope>NUCLEOTIDE SEQUENCE [LARGE SCALE GENOMIC DNA]</scope>
    <source>
        <strain evidence="3">W106-1 / CGMCC3.15140</strain>
    </source>
</reference>
<feature type="compositionally biased region" description="Polar residues" evidence="1">
    <location>
        <begin position="99"/>
        <end position="120"/>
    </location>
</feature>
<dbReference type="RefSeq" id="XP_007827877.1">
    <property type="nucleotide sequence ID" value="XM_007829686.1"/>
</dbReference>
<accession>W3XP43</accession>
<name>W3XP43_PESFW</name>
<dbReference type="OrthoDB" id="3438093at2759"/>
<dbReference type="Proteomes" id="UP000030651">
    <property type="component" value="Unassembled WGS sequence"/>
</dbReference>
<evidence type="ECO:0000313" key="3">
    <source>
        <dbReference type="Proteomes" id="UP000030651"/>
    </source>
</evidence>
<dbReference type="KEGG" id="pfy:PFICI_01105"/>
<proteinExistence type="predicted"/>
<dbReference type="EMBL" id="KI912109">
    <property type="protein sequence ID" value="ETS87277.1"/>
    <property type="molecule type" value="Genomic_DNA"/>
</dbReference>
<protein>
    <submittedName>
        <fullName evidence="2">Uncharacterized protein</fullName>
    </submittedName>
</protein>
<dbReference type="STRING" id="1229662.W3XP43"/>
<gene>
    <name evidence="2" type="ORF">PFICI_01105</name>
</gene>
<feature type="compositionally biased region" description="Low complexity" evidence="1">
    <location>
        <begin position="167"/>
        <end position="176"/>
    </location>
</feature>
<evidence type="ECO:0000313" key="2">
    <source>
        <dbReference type="EMBL" id="ETS87277.1"/>
    </source>
</evidence>
<dbReference type="eggNOG" id="ENOG502RJMB">
    <property type="taxonomic scope" value="Eukaryota"/>
</dbReference>
<feature type="compositionally biased region" description="Polar residues" evidence="1">
    <location>
        <begin position="141"/>
        <end position="151"/>
    </location>
</feature>
<feature type="compositionally biased region" description="Basic residues" evidence="1">
    <location>
        <begin position="318"/>
        <end position="327"/>
    </location>
</feature>
<feature type="compositionally biased region" description="Basic residues" evidence="1">
    <location>
        <begin position="177"/>
        <end position="198"/>
    </location>
</feature>
<feature type="region of interest" description="Disordered" evidence="1">
    <location>
        <begin position="99"/>
        <end position="235"/>
    </location>
</feature>